<feature type="domain" description="B12-binding" evidence="8">
    <location>
        <begin position="1"/>
        <end position="151"/>
    </location>
</feature>
<dbReference type="InterPro" id="IPR023404">
    <property type="entry name" value="rSAM_horseshoe"/>
</dbReference>
<evidence type="ECO:0000256" key="3">
    <source>
        <dbReference type="ARBA" id="ARBA00022679"/>
    </source>
</evidence>
<dbReference type="InterPro" id="IPR058240">
    <property type="entry name" value="rSAM_sf"/>
</dbReference>
<evidence type="ECO:0000256" key="2">
    <source>
        <dbReference type="ARBA" id="ARBA00022603"/>
    </source>
</evidence>
<keyword evidence="2" id="KW-0489">Methyltransferase</keyword>
<evidence type="ECO:0000256" key="1">
    <source>
        <dbReference type="ARBA" id="ARBA00001966"/>
    </source>
</evidence>
<dbReference type="SFLD" id="SFLDG01082">
    <property type="entry name" value="B12-binding_domain_containing"/>
    <property type="match status" value="1"/>
</dbReference>
<proteinExistence type="predicted"/>
<accession>A0ABQ5XUR2</accession>
<organism evidence="10 11">
    <name type="scientific">Dyella acidisoli</name>
    <dbReference type="NCBI Taxonomy" id="1867834"/>
    <lineage>
        <taxon>Bacteria</taxon>
        <taxon>Pseudomonadati</taxon>
        <taxon>Pseudomonadota</taxon>
        <taxon>Gammaproteobacteria</taxon>
        <taxon>Lysobacterales</taxon>
        <taxon>Rhodanobacteraceae</taxon>
        <taxon>Dyella</taxon>
    </lineage>
</organism>
<dbReference type="Gene3D" id="3.40.50.280">
    <property type="entry name" value="Cobalamin-binding domain"/>
    <property type="match status" value="1"/>
</dbReference>
<keyword evidence="11" id="KW-1185">Reference proteome</keyword>
<reference evidence="11" key="1">
    <citation type="journal article" date="2019" name="Int. J. Syst. Evol. Microbiol.">
        <title>The Global Catalogue of Microorganisms (GCM) 10K type strain sequencing project: providing services to taxonomists for standard genome sequencing and annotation.</title>
        <authorList>
            <consortium name="The Broad Institute Genomics Platform"/>
            <consortium name="The Broad Institute Genome Sequencing Center for Infectious Disease"/>
            <person name="Wu L."/>
            <person name="Ma J."/>
        </authorList>
    </citation>
    <scope>NUCLEOTIDE SEQUENCE [LARGE SCALE GENOMIC DNA]</scope>
    <source>
        <strain evidence="11">NBRC 111980</strain>
    </source>
</reference>
<dbReference type="InterPro" id="IPR007197">
    <property type="entry name" value="rSAM"/>
</dbReference>
<dbReference type="Pfam" id="PF04055">
    <property type="entry name" value="Radical_SAM"/>
    <property type="match status" value="1"/>
</dbReference>
<protein>
    <submittedName>
        <fullName evidence="10">Mg-protoporphyrin IX monomethyl ester oxidative cyclase</fullName>
    </submittedName>
</protein>
<evidence type="ECO:0000256" key="7">
    <source>
        <dbReference type="ARBA" id="ARBA00023014"/>
    </source>
</evidence>
<dbReference type="EMBL" id="BSOB01000063">
    <property type="protein sequence ID" value="GLQ95519.1"/>
    <property type="molecule type" value="Genomic_DNA"/>
</dbReference>
<evidence type="ECO:0000313" key="10">
    <source>
        <dbReference type="EMBL" id="GLQ95519.1"/>
    </source>
</evidence>
<dbReference type="InterPro" id="IPR034466">
    <property type="entry name" value="Methyltransferase_Class_B"/>
</dbReference>
<dbReference type="InterPro" id="IPR006158">
    <property type="entry name" value="Cobalamin-bd"/>
</dbReference>
<name>A0ABQ5XUR2_9GAMM</name>
<dbReference type="PANTHER" id="PTHR43409:SF7">
    <property type="entry name" value="BLL1977 PROTEIN"/>
    <property type="match status" value="1"/>
</dbReference>
<keyword evidence="4" id="KW-0949">S-adenosyl-L-methionine</keyword>
<keyword evidence="6" id="KW-0408">Iron</keyword>
<evidence type="ECO:0000259" key="8">
    <source>
        <dbReference type="PROSITE" id="PS51332"/>
    </source>
</evidence>
<dbReference type="SFLD" id="SFLDG01123">
    <property type="entry name" value="methyltransferase_(Class_B)"/>
    <property type="match status" value="1"/>
</dbReference>
<dbReference type="InterPro" id="IPR006638">
    <property type="entry name" value="Elp3/MiaA/NifB-like_rSAM"/>
</dbReference>
<feature type="domain" description="Radical SAM core" evidence="9">
    <location>
        <begin position="205"/>
        <end position="423"/>
    </location>
</feature>
<evidence type="ECO:0000256" key="4">
    <source>
        <dbReference type="ARBA" id="ARBA00022691"/>
    </source>
</evidence>
<keyword evidence="7" id="KW-0411">Iron-sulfur</keyword>
<dbReference type="SFLD" id="SFLDS00029">
    <property type="entry name" value="Radical_SAM"/>
    <property type="match status" value="1"/>
</dbReference>
<comment type="cofactor">
    <cofactor evidence="1">
        <name>[4Fe-4S] cluster</name>
        <dbReference type="ChEBI" id="CHEBI:49883"/>
    </cofactor>
</comment>
<comment type="caution">
    <text evidence="10">The sequence shown here is derived from an EMBL/GenBank/DDBJ whole genome shotgun (WGS) entry which is preliminary data.</text>
</comment>
<dbReference type="InterPro" id="IPR051198">
    <property type="entry name" value="BchE-like"/>
</dbReference>
<dbReference type="PROSITE" id="PS51332">
    <property type="entry name" value="B12_BINDING"/>
    <property type="match status" value="1"/>
</dbReference>
<keyword evidence="3" id="KW-0808">Transferase</keyword>
<dbReference type="CDD" id="cd01335">
    <property type="entry name" value="Radical_SAM"/>
    <property type="match status" value="1"/>
</dbReference>
<sequence length="501" mass="56211">MLRIQVGHSYFLRYDRKQWERGKPYPPLATIQIAALLRQMGHRISLFDAMLAEGVEDYAATLHEATPDVVVFYEDNFNFLTKMCLSRMREAACHMIGEARAHGARVIVAGSDASDQPEAFLAAGAHAVLIGEGIAALVELIQRLERNPDIDNASWVSGITGVATLVSEQTHVTRIGVVPPDPRLTLRPAWDLLDIDRYRNLWHERHGYFSLNMAASRGCPFRCTWCAKPIWGNHYKQRSAEDMAAEMTYLKRTFQPDHIWMADDIFGFHVDWVTEFAEHLHVADGSVPFTIQTRADLISERMADALKLAGCAEAWIGAESGSQRVLDAMNKGTKVPELIAARERLGSHGIRVGFFIQLGYLGEQLDDLLATRELVTQAAPDDIGVSVSYPLPGTKFYEQVKAQLGKKTHWDDSDDLAMMFRGAYDSEFYRSVRNLLHEQVTLQQSHQTKTPELYDEACAALNAQWDTLIASEYTHRTEHATSPITTIATIATRHVATAQTR</sequence>
<keyword evidence="5" id="KW-0479">Metal-binding</keyword>
<gene>
    <name evidence="10" type="ORF">GCM10007901_44750</name>
</gene>
<evidence type="ECO:0000256" key="5">
    <source>
        <dbReference type="ARBA" id="ARBA00022723"/>
    </source>
</evidence>
<dbReference type="PROSITE" id="PS51918">
    <property type="entry name" value="RADICAL_SAM"/>
    <property type="match status" value="1"/>
</dbReference>
<dbReference type="Gene3D" id="3.80.30.20">
    <property type="entry name" value="tm_1862 like domain"/>
    <property type="match status" value="1"/>
</dbReference>
<evidence type="ECO:0000259" key="9">
    <source>
        <dbReference type="PROSITE" id="PS51918"/>
    </source>
</evidence>
<dbReference type="SUPFAM" id="SSF102114">
    <property type="entry name" value="Radical SAM enzymes"/>
    <property type="match status" value="1"/>
</dbReference>
<dbReference type="SMART" id="SM00729">
    <property type="entry name" value="Elp3"/>
    <property type="match status" value="1"/>
</dbReference>
<dbReference type="PANTHER" id="PTHR43409">
    <property type="entry name" value="ANAEROBIC MAGNESIUM-PROTOPORPHYRIN IX MONOMETHYL ESTER CYCLASE-RELATED"/>
    <property type="match status" value="1"/>
</dbReference>
<evidence type="ECO:0000256" key="6">
    <source>
        <dbReference type="ARBA" id="ARBA00023004"/>
    </source>
</evidence>
<dbReference type="RefSeq" id="WP_284323211.1">
    <property type="nucleotide sequence ID" value="NZ_BSOB01000063.1"/>
</dbReference>
<evidence type="ECO:0000313" key="11">
    <source>
        <dbReference type="Proteomes" id="UP001156670"/>
    </source>
</evidence>
<dbReference type="Proteomes" id="UP001156670">
    <property type="component" value="Unassembled WGS sequence"/>
</dbReference>